<dbReference type="PANTHER" id="PTHR42809:SF1">
    <property type="entry name" value="FLAVODOXIN 1"/>
    <property type="match status" value="1"/>
</dbReference>
<evidence type="ECO:0000313" key="9">
    <source>
        <dbReference type="EMBL" id="MBU3853839.1"/>
    </source>
</evidence>
<comment type="caution">
    <text evidence="9">The sequence shown here is derived from an EMBL/GenBank/DDBJ whole genome shotgun (WGS) entry which is preliminary data.</text>
</comment>
<evidence type="ECO:0000256" key="5">
    <source>
        <dbReference type="ARBA" id="ARBA00022643"/>
    </source>
</evidence>
<dbReference type="Proteomes" id="UP000823865">
    <property type="component" value="Unassembled WGS sequence"/>
</dbReference>
<dbReference type="InterPro" id="IPR050619">
    <property type="entry name" value="Flavodoxin"/>
</dbReference>
<dbReference type="InterPro" id="IPR001094">
    <property type="entry name" value="Flavdoxin-like"/>
</dbReference>
<protein>
    <recommendedName>
        <fullName evidence="7">Flavodoxin</fullName>
    </recommendedName>
</protein>
<dbReference type="NCBIfam" id="TIGR01752">
    <property type="entry name" value="flav_long"/>
    <property type="match status" value="1"/>
</dbReference>
<dbReference type="PANTHER" id="PTHR42809">
    <property type="entry name" value="FLAVODOXIN 2"/>
    <property type="match status" value="1"/>
</dbReference>
<feature type="domain" description="Flavodoxin-like" evidence="8">
    <location>
        <begin position="4"/>
        <end position="166"/>
    </location>
</feature>
<evidence type="ECO:0000256" key="4">
    <source>
        <dbReference type="ARBA" id="ARBA00022630"/>
    </source>
</evidence>
<dbReference type="AlphaFoldDB" id="A0A9E2L744"/>
<evidence type="ECO:0000256" key="1">
    <source>
        <dbReference type="ARBA" id="ARBA00001917"/>
    </source>
</evidence>
<dbReference type="InterPro" id="IPR029039">
    <property type="entry name" value="Flavoprotein-like_sf"/>
</dbReference>
<keyword evidence="3 7" id="KW-0813">Transport</keyword>
<organism evidence="9 10">
    <name type="scientific">Candidatus Paraprevotella stercoravium</name>
    <dbReference type="NCBI Taxonomy" id="2838725"/>
    <lineage>
        <taxon>Bacteria</taxon>
        <taxon>Pseudomonadati</taxon>
        <taxon>Bacteroidota</taxon>
        <taxon>Bacteroidia</taxon>
        <taxon>Bacteroidales</taxon>
        <taxon>Prevotellaceae</taxon>
        <taxon>Paraprevotella</taxon>
    </lineage>
</organism>
<evidence type="ECO:0000259" key="8">
    <source>
        <dbReference type="PROSITE" id="PS50902"/>
    </source>
</evidence>
<comment type="function">
    <text evidence="7">Low-potential electron donor to a number of redox enzymes.</text>
</comment>
<dbReference type="SUPFAM" id="SSF52218">
    <property type="entry name" value="Flavoproteins"/>
    <property type="match status" value="1"/>
</dbReference>
<keyword evidence="5 7" id="KW-0288">FMN</keyword>
<dbReference type="PROSITE" id="PS50902">
    <property type="entry name" value="FLAVODOXIN_LIKE"/>
    <property type="match status" value="1"/>
</dbReference>
<comment type="similarity">
    <text evidence="2 7">Belongs to the flavodoxin family.</text>
</comment>
<dbReference type="PRINTS" id="PR00369">
    <property type="entry name" value="FLAVODOXIN"/>
</dbReference>
<gene>
    <name evidence="9" type="ORF">H9789_08515</name>
</gene>
<sequence>MKKTIVVYGSSTGTCEDLARRIATALGVDKNAVVNVSELTPEMISENEALILGSSTWGCGELQDDWYDGVKVIQNADLNGKIVALFGCGDSESYGDTFCDAIGLLYQAVVDKGCIIAGNGVNTEGYLHTDSVALDADGNFVGLALDDINQPELTDDRIANWAEKVKPYLE</sequence>
<dbReference type="Gene3D" id="3.40.50.360">
    <property type="match status" value="1"/>
</dbReference>
<dbReference type="GO" id="GO:0010181">
    <property type="term" value="F:FMN binding"/>
    <property type="evidence" value="ECO:0007669"/>
    <property type="project" value="UniProtKB-UniRule"/>
</dbReference>
<accession>A0A9E2L744</accession>
<dbReference type="GO" id="GO:0009055">
    <property type="term" value="F:electron transfer activity"/>
    <property type="evidence" value="ECO:0007669"/>
    <property type="project" value="UniProtKB-UniRule"/>
</dbReference>
<evidence type="ECO:0000313" key="10">
    <source>
        <dbReference type="Proteomes" id="UP000823865"/>
    </source>
</evidence>
<proteinExistence type="inferred from homology"/>
<keyword evidence="6 7" id="KW-0249">Electron transport</keyword>
<dbReference type="PIRSF" id="PIRSF038996">
    <property type="entry name" value="FldA"/>
    <property type="match status" value="1"/>
</dbReference>
<reference evidence="9" key="1">
    <citation type="journal article" date="2021" name="PeerJ">
        <title>Extensive microbial diversity within the chicken gut microbiome revealed by metagenomics and culture.</title>
        <authorList>
            <person name="Gilroy R."/>
            <person name="Ravi A."/>
            <person name="Getino M."/>
            <person name="Pursley I."/>
            <person name="Horton D.L."/>
            <person name="Alikhan N.F."/>
            <person name="Baker D."/>
            <person name="Gharbi K."/>
            <person name="Hall N."/>
            <person name="Watson M."/>
            <person name="Adriaenssens E.M."/>
            <person name="Foster-Nyarko E."/>
            <person name="Jarju S."/>
            <person name="Secka A."/>
            <person name="Antonio M."/>
            <person name="Oren A."/>
            <person name="Chaudhuri R.R."/>
            <person name="La Ragione R."/>
            <person name="Hildebrand F."/>
            <person name="Pallen M.J."/>
        </authorList>
    </citation>
    <scope>NUCLEOTIDE SEQUENCE</scope>
    <source>
        <strain evidence="9">G3-2149</strain>
    </source>
</reference>
<keyword evidence="4 7" id="KW-0285">Flavoprotein</keyword>
<reference evidence="9" key="2">
    <citation type="submission" date="2021-04" db="EMBL/GenBank/DDBJ databases">
        <authorList>
            <person name="Gilroy R."/>
        </authorList>
    </citation>
    <scope>NUCLEOTIDE SEQUENCE</scope>
    <source>
        <strain evidence="9">G3-2149</strain>
    </source>
</reference>
<dbReference type="Pfam" id="PF00258">
    <property type="entry name" value="Flavodoxin_1"/>
    <property type="match status" value="1"/>
</dbReference>
<evidence type="ECO:0000256" key="7">
    <source>
        <dbReference type="PIRNR" id="PIRNR038996"/>
    </source>
</evidence>
<comment type="cofactor">
    <cofactor evidence="1 7">
        <name>FMN</name>
        <dbReference type="ChEBI" id="CHEBI:58210"/>
    </cofactor>
</comment>
<evidence type="ECO:0000256" key="3">
    <source>
        <dbReference type="ARBA" id="ARBA00022448"/>
    </source>
</evidence>
<name>A0A9E2L744_9BACT</name>
<dbReference type="EMBL" id="JAHLFU010000179">
    <property type="protein sequence ID" value="MBU3853839.1"/>
    <property type="molecule type" value="Genomic_DNA"/>
</dbReference>
<evidence type="ECO:0000256" key="2">
    <source>
        <dbReference type="ARBA" id="ARBA00005267"/>
    </source>
</evidence>
<evidence type="ECO:0000256" key="6">
    <source>
        <dbReference type="ARBA" id="ARBA00022982"/>
    </source>
</evidence>
<dbReference type="InterPro" id="IPR010086">
    <property type="entry name" value="Flavodoxin_lc"/>
</dbReference>
<dbReference type="InterPro" id="IPR008254">
    <property type="entry name" value="Flavodoxin/NO_synth"/>
</dbReference>